<feature type="region of interest" description="Disordered" evidence="1">
    <location>
        <begin position="1"/>
        <end position="84"/>
    </location>
</feature>
<name>A0AA88IEX3_ARTSF</name>
<evidence type="ECO:0000313" key="2">
    <source>
        <dbReference type="EMBL" id="KAK2727943.1"/>
    </source>
</evidence>
<accession>A0AA88IEX3</accession>
<dbReference type="Proteomes" id="UP001187531">
    <property type="component" value="Unassembled WGS sequence"/>
</dbReference>
<reference evidence="2" key="1">
    <citation type="submission" date="2023-07" db="EMBL/GenBank/DDBJ databases">
        <title>Chromosome-level genome assembly of Artemia franciscana.</title>
        <authorList>
            <person name="Jo E."/>
        </authorList>
    </citation>
    <scope>NUCLEOTIDE SEQUENCE</scope>
    <source>
        <tissue evidence="2">Whole body</tissue>
    </source>
</reference>
<sequence>MFSGDEDIMDTLLDCSRTPKRTALSEEELRRLIEDDNDKDLSSDSDGDHKDKDWVPDKDGSSLDSDGETPNQESFIEADNSAPNLTFPEATATELDVVDDQASVERRNTEEHPKRKKGCKCILECKTIDQDARKAIFESFWLLGKELGSMESQRQFVSKCVTKKSVGLRTKNASSSRRQNSLCYTLELNSTCKKVCKKFFLATLGLGEKFVAGCVKSKTSTGTAGRDRRNESSPKNLVSKRLTDDQLLYARDHISSFPAVESHYCWANSTRLFLRSELHQSKMYKLYTETCLSSRRVPVCKSIYRKIFKSLNLFFHTPRKDQCHACTQYYLITEGEKQNEVESFQQHQLGAKHAREVRNAIIDVIKVNKSRCRMTPNKNSLELVSAYKGPIPLPPAKYKDLMDLFHTLVIPRTFHEYYAALPSLESTRDALNESDVKEEDPEDL</sequence>
<keyword evidence="3" id="KW-1185">Reference proteome</keyword>
<dbReference type="EMBL" id="JAVRJZ010000001">
    <property type="protein sequence ID" value="KAK2727943.1"/>
    <property type="molecule type" value="Genomic_DNA"/>
</dbReference>
<evidence type="ECO:0000256" key="1">
    <source>
        <dbReference type="SAM" id="MobiDB-lite"/>
    </source>
</evidence>
<proteinExistence type="predicted"/>
<protein>
    <submittedName>
        <fullName evidence="2">Uncharacterized protein</fullName>
    </submittedName>
</protein>
<dbReference type="AlphaFoldDB" id="A0AA88IEX3"/>
<gene>
    <name evidence="2" type="ORF">QYM36_008425</name>
</gene>
<evidence type="ECO:0000313" key="3">
    <source>
        <dbReference type="Proteomes" id="UP001187531"/>
    </source>
</evidence>
<feature type="compositionally biased region" description="Basic and acidic residues" evidence="1">
    <location>
        <begin position="23"/>
        <end position="61"/>
    </location>
</feature>
<feature type="compositionally biased region" description="Polar residues" evidence="1">
    <location>
        <begin position="62"/>
        <end position="74"/>
    </location>
</feature>
<comment type="caution">
    <text evidence="2">The sequence shown here is derived from an EMBL/GenBank/DDBJ whole genome shotgun (WGS) entry which is preliminary data.</text>
</comment>
<dbReference type="PANTHER" id="PTHR10773:SF19">
    <property type="match status" value="1"/>
</dbReference>
<dbReference type="PANTHER" id="PTHR10773">
    <property type="entry name" value="DNA-DIRECTED RNA POLYMERASES I, II, AND III SUBUNIT RPABC2"/>
    <property type="match status" value="1"/>
</dbReference>
<organism evidence="2 3">
    <name type="scientific">Artemia franciscana</name>
    <name type="common">Brine shrimp</name>
    <name type="synonym">Artemia sanfranciscana</name>
    <dbReference type="NCBI Taxonomy" id="6661"/>
    <lineage>
        <taxon>Eukaryota</taxon>
        <taxon>Metazoa</taxon>
        <taxon>Ecdysozoa</taxon>
        <taxon>Arthropoda</taxon>
        <taxon>Crustacea</taxon>
        <taxon>Branchiopoda</taxon>
        <taxon>Anostraca</taxon>
        <taxon>Artemiidae</taxon>
        <taxon>Artemia</taxon>
    </lineage>
</organism>